<keyword evidence="4" id="KW-1185">Reference proteome</keyword>
<evidence type="ECO:0000259" key="2">
    <source>
        <dbReference type="Pfam" id="PF00534"/>
    </source>
</evidence>
<dbReference type="SUPFAM" id="SSF53756">
    <property type="entry name" value="UDP-Glycosyltransferase/glycogen phosphorylase"/>
    <property type="match status" value="1"/>
</dbReference>
<sequence>MKRKVLICIDWFLPAYKAGGPIQSIANLVNHTKTEFDYYIATSNSDLDSPLSLPEEALNVWSEKDGFKVVYLDPAHQNLKYYKQLFIKEAFDVVYFNSLFSQKFTLLPLMLFKNLNIRKVLAPRGMLGKGALEIKPLKKKIFLTLFKVLGLQKKVVWHVTAESEAFEVYKHFGKGCNVLLAPNLSAKTKQKIEPKEKKVNELNVFFLSRIAVKKNLGEAINYLAEIRSSYHVNFSIIGPKDEMEYWQDCEVKIKQLPKNISVKYLGAIPHQDISKKLINQHILLLPTQHENFGHVIMESWQNSCPVIISDQTPWQGLEKDKLGFDIPLTKKNEFIAAIELFCAMNKDEYHIWSNASVNFSKKFTENPELIEQNKALFLNTLNN</sequence>
<proteinExistence type="predicted"/>
<feature type="domain" description="Glycosyl transferase family 1" evidence="2">
    <location>
        <begin position="191"/>
        <end position="351"/>
    </location>
</feature>
<dbReference type="PANTHER" id="PTHR46401:SF2">
    <property type="entry name" value="GLYCOSYLTRANSFERASE WBBK-RELATED"/>
    <property type="match status" value="1"/>
</dbReference>
<dbReference type="Pfam" id="PF00534">
    <property type="entry name" value="Glycos_transf_1"/>
    <property type="match status" value="1"/>
</dbReference>
<reference evidence="3 4" key="1">
    <citation type="journal article" date="2015" name="Int. J. Syst. Evol. Microbiol.">
        <title>Winogradskyella litoriviva sp. nov., isolated from coastal seawater.</title>
        <authorList>
            <person name="Nedashkovskaya O.I."/>
            <person name="Kukhlevskiy A.D."/>
            <person name="Zhukova N.V."/>
            <person name="Kim S.J."/>
            <person name="Rhee S.K."/>
            <person name="Mikhailov V.V."/>
        </authorList>
    </citation>
    <scope>NUCLEOTIDE SEQUENCE [LARGE SCALE GENOMIC DNA]</scope>
    <source>
        <strain evidence="3 4">KMM6491</strain>
    </source>
</reference>
<dbReference type="PANTHER" id="PTHR46401">
    <property type="entry name" value="GLYCOSYLTRANSFERASE WBBK-RELATED"/>
    <property type="match status" value="1"/>
</dbReference>
<name>A0ABX2E4L3_9FLAO</name>
<dbReference type="RefSeq" id="WP_173300861.1">
    <property type="nucleotide sequence ID" value="NZ_JABRWQ010000003.1"/>
</dbReference>
<organism evidence="3 4">
    <name type="scientific">Winogradskyella litoriviva</name>
    <dbReference type="NCBI Taxonomy" id="1220182"/>
    <lineage>
        <taxon>Bacteria</taxon>
        <taxon>Pseudomonadati</taxon>
        <taxon>Bacteroidota</taxon>
        <taxon>Flavobacteriia</taxon>
        <taxon>Flavobacteriales</taxon>
        <taxon>Flavobacteriaceae</taxon>
        <taxon>Winogradskyella</taxon>
    </lineage>
</organism>
<dbReference type="Proteomes" id="UP000805085">
    <property type="component" value="Unassembled WGS sequence"/>
</dbReference>
<comment type="caution">
    <text evidence="3">The sequence shown here is derived from an EMBL/GenBank/DDBJ whole genome shotgun (WGS) entry which is preliminary data.</text>
</comment>
<accession>A0ABX2E4L3</accession>
<evidence type="ECO:0000313" key="3">
    <source>
        <dbReference type="EMBL" id="NRD23229.1"/>
    </source>
</evidence>
<evidence type="ECO:0000256" key="1">
    <source>
        <dbReference type="ARBA" id="ARBA00022679"/>
    </source>
</evidence>
<dbReference type="InterPro" id="IPR001296">
    <property type="entry name" value="Glyco_trans_1"/>
</dbReference>
<dbReference type="Gene3D" id="3.40.50.2000">
    <property type="entry name" value="Glycogen Phosphorylase B"/>
    <property type="match status" value="1"/>
</dbReference>
<evidence type="ECO:0000313" key="4">
    <source>
        <dbReference type="Proteomes" id="UP000805085"/>
    </source>
</evidence>
<protein>
    <submittedName>
        <fullName evidence="3">Glycosyltransferase</fullName>
    </submittedName>
</protein>
<keyword evidence="1" id="KW-0808">Transferase</keyword>
<dbReference type="EMBL" id="JABRWQ010000003">
    <property type="protein sequence ID" value="NRD23229.1"/>
    <property type="molecule type" value="Genomic_DNA"/>
</dbReference>
<gene>
    <name evidence="3" type="ORF">HNV10_08250</name>
</gene>